<dbReference type="GO" id="GO:0042910">
    <property type="term" value="F:xenobiotic transmembrane transporter activity"/>
    <property type="evidence" value="ECO:0007669"/>
    <property type="project" value="TreeGrafter"/>
</dbReference>
<dbReference type="SUPFAM" id="SSF82714">
    <property type="entry name" value="Multidrug efflux transporter AcrB TolC docking domain, DN and DC subdomains"/>
    <property type="match status" value="2"/>
</dbReference>
<evidence type="ECO:0000313" key="2">
    <source>
        <dbReference type="EMBL" id="MBB4011079.1"/>
    </source>
</evidence>
<dbReference type="EMBL" id="JACIET010000001">
    <property type="protein sequence ID" value="MBB4011079.1"/>
    <property type="molecule type" value="Genomic_DNA"/>
</dbReference>
<sequence>MTVLLSISAVVAGALGYHYLPVAALPSYDTPTINVNASLPGASPDTMASSVALPLEKQFSTIAGLVTMSSSNTLGNTSITLEFASGRNIDAAAGDVQAALLRAQRALPEEMTTIPSYRKVNPADAPILILALTSPSLSLPDLNDYADNLVSPSLATIDGVAQVSNWANKKFAVRVQADPDKLAARELTLDQLAAAIRAANANSPLGVLRGANQTLTIEANRQLRHADEFKPLIIATRNGLPVRLADVATVVDSIESTTTASWADGERSIVLAVQKQPDANTVATVDAIRATLPRLQAQMPGSVQIKVINDRSVSVRDAIHDVQLTMMGTIALVVLVMFLFLRHAAATLIPSVTLPISLVGTLGLLFALGYSLDNISLLGLTLAVGLVVDDAIVVLENIVRHVEAGMPPLQAAVTGAREVSFTIISISLSLVAVFIPIFFMPGVIGLLFHEFAVVVMLAILVSAVVSLTLIPLMGSRFLRPEAEQHQHAWLTHFEHGFERVQRAYARSLETALNHRLAVGALALLTIVGSVWLFAASPKGFFPQEDIGQIQVTAEASSDASYEALFRHAERMMKVVGGDPAVEGFAAAVSESNARMFLRLKPRSERDPMPVVIERLRKEAKKLPGIDVYFTPTQNLRLGGRQSRSQFQYVLQSVNGGELTAWADKLKQALAADPLFRDVTTDSQLKGLNARVDIDRERASLYGVALADVRTALYSAFGDRQVSTIYTSSGSYEVILELADAFRQDERALGRIQVRNASGALVPLANVASVQRVAGPTAVNHQGQLQAVTVSFNLAPGAALGEATKRLHEAEKTIGLPSGILTAFAGDAAAFQQSQGAQVVLIIAALLVIYVLLGVLYESYIHPITILAGLPSAAVGALLTLRLFGMELTIIASIGIVLLIGIVKKNAIMMIDFAVEAQRAGATPQEAIRQACALRFRPITMTTLAALAGALPLALGLGAGAELRQPLGVSVVGGLIFSQLITLFITPVIYLGFESLRERLAGRRLQVA</sequence>
<dbReference type="PRINTS" id="PR00702">
    <property type="entry name" value="ACRIFLAVINRP"/>
</dbReference>
<gene>
    <name evidence="2" type="ORF">GGR36_000387</name>
</gene>
<feature type="transmembrane region" description="Helical" evidence="1">
    <location>
        <begin position="451"/>
        <end position="470"/>
    </location>
</feature>
<feature type="transmembrane region" description="Helical" evidence="1">
    <location>
        <begin position="966"/>
        <end position="992"/>
    </location>
</feature>
<reference evidence="2 3" key="1">
    <citation type="submission" date="2020-08" db="EMBL/GenBank/DDBJ databases">
        <title>Genomic Encyclopedia of Type Strains, Phase IV (KMG-IV): sequencing the most valuable type-strain genomes for metagenomic binning, comparative biology and taxonomic classification.</title>
        <authorList>
            <person name="Goeker M."/>
        </authorList>
    </citation>
    <scope>NUCLEOTIDE SEQUENCE [LARGE SCALE GENOMIC DNA]</scope>
    <source>
        <strain evidence="2 3">DSM 106739</strain>
    </source>
</reference>
<dbReference type="Gene3D" id="3.30.70.1440">
    <property type="entry name" value="Multidrug efflux transporter AcrB pore domain"/>
    <property type="match status" value="1"/>
</dbReference>
<keyword evidence="3" id="KW-1185">Reference proteome</keyword>
<protein>
    <submittedName>
        <fullName evidence="2">HAE1 family hydrophobic/amphiphilic exporter-1</fullName>
    </submittedName>
</protein>
<comment type="caution">
    <text evidence="2">The sequence shown here is derived from an EMBL/GenBank/DDBJ whole genome shotgun (WGS) entry which is preliminary data.</text>
</comment>
<dbReference type="GO" id="GO:0005886">
    <property type="term" value="C:plasma membrane"/>
    <property type="evidence" value="ECO:0007669"/>
    <property type="project" value="TreeGrafter"/>
</dbReference>
<dbReference type="Gene3D" id="3.30.70.1430">
    <property type="entry name" value="Multidrug efflux transporter AcrB pore domain"/>
    <property type="match status" value="2"/>
</dbReference>
<keyword evidence="1" id="KW-1133">Transmembrane helix</keyword>
<dbReference type="Proteomes" id="UP000561045">
    <property type="component" value="Unassembled WGS sequence"/>
</dbReference>
<dbReference type="PANTHER" id="PTHR32063">
    <property type="match status" value="1"/>
</dbReference>
<proteinExistence type="predicted"/>
<dbReference type="AlphaFoldDB" id="A0A840BHJ0"/>
<keyword evidence="1" id="KW-0812">Transmembrane</keyword>
<feature type="transmembrane region" description="Helical" evidence="1">
    <location>
        <begin position="838"/>
        <end position="856"/>
    </location>
</feature>
<keyword evidence="1" id="KW-0472">Membrane</keyword>
<evidence type="ECO:0000313" key="3">
    <source>
        <dbReference type="Proteomes" id="UP000561045"/>
    </source>
</evidence>
<feature type="transmembrane region" description="Helical" evidence="1">
    <location>
        <begin position="348"/>
        <end position="369"/>
    </location>
</feature>
<name>A0A840BHJ0_9RHOO</name>
<dbReference type="Gene3D" id="3.30.70.1320">
    <property type="entry name" value="Multidrug efflux transporter AcrB pore domain like"/>
    <property type="match status" value="1"/>
</dbReference>
<organism evidence="2 3">
    <name type="scientific">Niveibacterium umoris</name>
    <dbReference type="NCBI Taxonomy" id="1193620"/>
    <lineage>
        <taxon>Bacteria</taxon>
        <taxon>Pseudomonadati</taxon>
        <taxon>Pseudomonadota</taxon>
        <taxon>Betaproteobacteria</taxon>
        <taxon>Rhodocyclales</taxon>
        <taxon>Rhodocyclaceae</taxon>
        <taxon>Niveibacterium</taxon>
    </lineage>
</organism>
<dbReference type="InterPro" id="IPR027463">
    <property type="entry name" value="AcrB_DN_DC_subdom"/>
</dbReference>
<dbReference type="InterPro" id="IPR001036">
    <property type="entry name" value="Acrflvin-R"/>
</dbReference>
<dbReference type="Pfam" id="PF00873">
    <property type="entry name" value="ACR_tran"/>
    <property type="match status" value="1"/>
</dbReference>
<evidence type="ECO:0000256" key="1">
    <source>
        <dbReference type="SAM" id="Phobius"/>
    </source>
</evidence>
<feature type="transmembrane region" description="Helical" evidence="1">
    <location>
        <begin position="516"/>
        <end position="534"/>
    </location>
</feature>
<dbReference type="PANTHER" id="PTHR32063:SF21">
    <property type="entry name" value="MULTIDRUG RESISTANCE PROTEIN MDTB"/>
    <property type="match status" value="1"/>
</dbReference>
<accession>A0A840BHJ0</accession>
<feature type="transmembrane region" description="Helical" evidence="1">
    <location>
        <begin position="419"/>
        <end position="439"/>
    </location>
</feature>
<feature type="transmembrane region" description="Helical" evidence="1">
    <location>
        <begin position="935"/>
        <end position="954"/>
    </location>
</feature>
<dbReference type="SUPFAM" id="SSF82866">
    <property type="entry name" value="Multidrug efflux transporter AcrB transmembrane domain"/>
    <property type="match status" value="2"/>
</dbReference>
<dbReference type="Gene3D" id="3.30.2090.10">
    <property type="entry name" value="Multidrug efflux transporter AcrB TolC docking domain, DN and DC subdomains"/>
    <property type="match status" value="2"/>
</dbReference>
<feature type="transmembrane region" description="Helical" evidence="1">
    <location>
        <begin position="322"/>
        <end position="341"/>
    </location>
</feature>
<feature type="transmembrane region" description="Helical" evidence="1">
    <location>
        <begin position="889"/>
        <end position="914"/>
    </location>
</feature>
<dbReference type="SUPFAM" id="SSF82693">
    <property type="entry name" value="Multidrug efflux transporter AcrB pore domain, PN1, PN2, PC1 and PC2 subdomains"/>
    <property type="match status" value="3"/>
</dbReference>
<dbReference type="Gene3D" id="1.20.1640.10">
    <property type="entry name" value="Multidrug efflux transporter AcrB transmembrane domain"/>
    <property type="match status" value="2"/>
</dbReference>